<gene>
    <name evidence="1" type="ORF">TCM_017285</name>
</gene>
<evidence type="ECO:0000313" key="1">
    <source>
        <dbReference type="EMBL" id="EOY02883.1"/>
    </source>
</evidence>
<sequence>MGFGLRRRLLTFTPPFLSMEGGLVVVLVDEGVYSEVAQSGRELSYLSIAFEGGSELIFSFVYSSVSPSKAMSNSFKF</sequence>
<dbReference type="EMBL" id="CM001882">
    <property type="protein sequence ID" value="EOY02883.1"/>
    <property type="molecule type" value="Genomic_DNA"/>
</dbReference>
<proteinExistence type="predicted"/>
<dbReference type="AlphaFoldDB" id="A0A061EE12"/>
<dbReference type="HOGENOM" id="CLU_2643029_0_0_1"/>
<dbReference type="Gramene" id="EOY02883">
    <property type="protein sequence ID" value="EOY02883"/>
    <property type="gene ID" value="TCM_017285"/>
</dbReference>
<name>A0A061EE12_THECC</name>
<dbReference type="InParanoid" id="A0A061EE12"/>
<accession>A0A061EE12</accession>
<organism evidence="1 2">
    <name type="scientific">Theobroma cacao</name>
    <name type="common">Cacao</name>
    <name type="synonym">Cocoa</name>
    <dbReference type="NCBI Taxonomy" id="3641"/>
    <lineage>
        <taxon>Eukaryota</taxon>
        <taxon>Viridiplantae</taxon>
        <taxon>Streptophyta</taxon>
        <taxon>Embryophyta</taxon>
        <taxon>Tracheophyta</taxon>
        <taxon>Spermatophyta</taxon>
        <taxon>Magnoliopsida</taxon>
        <taxon>eudicotyledons</taxon>
        <taxon>Gunneridae</taxon>
        <taxon>Pentapetalae</taxon>
        <taxon>rosids</taxon>
        <taxon>malvids</taxon>
        <taxon>Malvales</taxon>
        <taxon>Malvaceae</taxon>
        <taxon>Byttnerioideae</taxon>
        <taxon>Theobroma</taxon>
    </lineage>
</organism>
<protein>
    <submittedName>
        <fullName evidence="1">Uncharacterized protein</fullName>
    </submittedName>
</protein>
<reference evidence="1 2" key="1">
    <citation type="journal article" date="2013" name="Genome Biol.">
        <title>The genome sequence of the most widely cultivated cacao type and its use to identify candidate genes regulating pod color.</title>
        <authorList>
            <person name="Motamayor J.C."/>
            <person name="Mockaitis K."/>
            <person name="Schmutz J."/>
            <person name="Haiminen N."/>
            <person name="Iii D.L."/>
            <person name="Cornejo O."/>
            <person name="Findley S.D."/>
            <person name="Zheng P."/>
            <person name="Utro F."/>
            <person name="Royaert S."/>
            <person name="Saski C."/>
            <person name="Jenkins J."/>
            <person name="Podicheti R."/>
            <person name="Zhao M."/>
            <person name="Scheffler B.E."/>
            <person name="Stack J.C."/>
            <person name="Feltus F.A."/>
            <person name="Mustiga G.M."/>
            <person name="Amores F."/>
            <person name="Phillips W."/>
            <person name="Marelli J.P."/>
            <person name="May G.D."/>
            <person name="Shapiro H."/>
            <person name="Ma J."/>
            <person name="Bustamante C.D."/>
            <person name="Schnell R.J."/>
            <person name="Main D."/>
            <person name="Gilbert D."/>
            <person name="Parida L."/>
            <person name="Kuhn D.N."/>
        </authorList>
    </citation>
    <scope>NUCLEOTIDE SEQUENCE [LARGE SCALE GENOMIC DNA]</scope>
    <source>
        <strain evidence="2">cv. Matina 1-6</strain>
    </source>
</reference>
<dbReference type="Proteomes" id="UP000026915">
    <property type="component" value="Chromosome 4"/>
</dbReference>
<evidence type="ECO:0000313" key="2">
    <source>
        <dbReference type="Proteomes" id="UP000026915"/>
    </source>
</evidence>
<keyword evidence="2" id="KW-1185">Reference proteome</keyword>